<dbReference type="Pfam" id="PF08241">
    <property type="entry name" value="Methyltransf_11"/>
    <property type="match status" value="1"/>
</dbReference>
<evidence type="ECO:0000259" key="1">
    <source>
        <dbReference type="Pfam" id="PF08241"/>
    </source>
</evidence>
<dbReference type="InterPro" id="IPR050508">
    <property type="entry name" value="Methyltransf_Superfamily"/>
</dbReference>
<evidence type="ECO:0000313" key="3">
    <source>
        <dbReference type="Proteomes" id="UP000037460"/>
    </source>
</evidence>
<dbReference type="PANTHER" id="PTHR42912">
    <property type="entry name" value="METHYLTRANSFERASE"/>
    <property type="match status" value="1"/>
</dbReference>
<keyword evidence="2" id="KW-0489">Methyltransferase</keyword>
<evidence type="ECO:0000313" key="2">
    <source>
        <dbReference type="EMBL" id="KOO28405.1"/>
    </source>
</evidence>
<dbReference type="SUPFAM" id="SSF53335">
    <property type="entry name" value="S-adenosyl-L-methionine-dependent methyltransferases"/>
    <property type="match status" value="1"/>
</dbReference>
<dbReference type="EMBL" id="JWZX01002572">
    <property type="protein sequence ID" value="KOO28405.1"/>
    <property type="molecule type" value="Genomic_DNA"/>
</dbReference>
<comment type="caution">
    <text evidence="2">The sequence shown here is derived from an EMBL/GenBank/DDBJ whole genome shotgun (WGS) entry which is preliminary data.</text>
</comment>
<dbReference type="InterPro" id="IPR013216">
    <property type="entry name" value="Methyltransf_11"/>
</dbReference>
<dbReference type="Gene3D" id="3.40.50.150">
    <property type="entry name" value="Vaccinia Virus protein VP39"/>
    <property type="match status" value="1"/>
</dbReference>
<dbReference type="OrthoDB" id="2013972at2759"/>
<accession>A0A0M0JPF6</accession>
<dbReference type="InterPro" id="IPR029063">
    <property type="entry name" value="SAM-dependent_MTases_sf"/>
</dbReference>
<proteinExistence type="predicted"/>
<keyword evidence="2" id="KW-0808">Transferase</keyword>
<gene>
    <name evidence="2" type="ORF">Ctob_003201</name>
</gene>
<organism evidence="2 3">
    <name type="scientific">Chrysochromulina tobinii</name>
    <dbReference type="NCBI Taxonomy" id="1460289"/>
    <lineage>
        <taxon>Eukaryota</taxon>
        <taxon>Haptista</taxon>
        <taxon>Haptophyta</taxon>
        <taxon>Prymnesiophyceae</taxon>
        <taxon>Prymnesiales</taxon>
        <taxon>Chrysochromulinaceae</taxon>
        <taxon>Chrysochromulina</taxon>
    </lineage>
</organism>
<sequence length="338" mass="37178">MVQTAESNGVAWREQLAWIKEQGPWTLDEHDEKIIPDYYRQPFHAYEDGNLCWESAWEGEIASRAVGARNYPKYGAEGEDAFRGAFDEALASLGAKCPPGGTIVDLGCGSGISTRRLAAAHPQAARILGLDLSPHFLAVGRRLLELAPEAEGVVAPVGQPWVQPLGRDRRIELRHADAARTCLADGEADVVCLSLVIHELPPEVTRQVAAEAFRILRPGTGQLWLTEMDFATDGFTKLRANPVLFSLIRSTEPYLDVYADYQTSEQGPAHDLREVGFGAIKLAAATGRHFALLATRPDRGVDARAETIDDRRAETAKADSHLKTWEAKAEGRAERYIR</sequence>
<dbReference type="AlphaFoldDB" id="A0A0M0JPF6"/>
<reference evidence="3" key="1">
    <citation type="journal article" date="2015" name="PLoS Genet.">
        <title>Genome Sequence and Transcriptome Analyses of Chrysochromulina tobin: Metabolic Tools for Enhanced Algal Fitness in the Prominent Order Prymnesiales (Haptophyceae).</title>
        <authorList>
            <person name="Hovde B.T."/>
            <person name="Deodato C.R."/>
            <person name="Hunsperger H.M."/>
            <person name="Ryken S.A."/>
            <person name="Yost W."/>
            <person name="Jha R.K."/>
            <person name="Patterson J."/>
            <person name="Monnat R.J. Jr."/>
            <person name="Barlow S.B."/>
            <person name="Starkenburg S.R."/>
            <person name="Cattolico R.A."/>
        </authorList>
    </citation>
    <scope>NUCLEOTIDE SEQUENCE</scope>
    <source>
        <strain evidence="3">CCMP291</strain>
    </source>
</reference>
<keyword evidence="3" id="KW-1185">Reference proteome</keyword>
<dbReference type="Proteomes" id="UP000037460">
    <property type="component" value="Unassembled WGS sequence"/>
</dbReference>
<dbReference type="CDD" id="cd02440">
    <property type="entry name" value="AdoMet_MTases"/>
    <property type="match status" value="1"/>
</dbReference>
<protein>
    <submittedName>
        <fullName evidence="2">Methyltransferase type 11</fullName>
    </submittedName>
</protein>
<feature type="domain" description="Methyltransferase type 11" evidence="1">
    <location>
        <begin position="104"/>
        <end position="219"/>
    </location>
</feature>
<dbReference type="GO" id="GO:0008757">
    <property type="term" value="F:S-adenosylmethionine-dependent methyltransferase activity"/>
    <property type="evidence" value="ECO:0007669"/>
    <property type="project" value="InterPro"/>
</dbReference>
<name>A0A0M0JPF6_9EUKA</name>
<dbReference type="GO" id="GO:0032259">
    <property type="term" value="P:methylation"/>
    <property type="evidence" value="ECO:0007669"/>
    <property type="project" value="UniProtKB-KW"/>
</dbReference>
<dbReference type="PANTHER" id="PTHR42912:SF80">
    <property type="entry name" value="METHYLTRANSFERASE DOMAIN-CONTAINING PROTEIN"/>
    <property type="match status" value="1"/>
</dbReference>